<reference evidence="2" key="1">
    <citation type="journal article" date="2022" name="bioRxiv">
        <title>Sequencing and chromosome-scale assembly of the giantPleurodeles waltlgenome.</title>
        <authorList>
            <person name="Brown T."/>
            <person name="Elewa A."/>
            <person name="Iarovenko S."/>
            <person name="Subramanian E."/>
            <person name="Araus A.J."/>
            <person name="Petzold A."/>
            <person name="Susuki M."/>
            <person name="Suzuki K.-i.T."/>
            <person name="Hayashi T."/>
            <person name="Toyoda A."/>
            <person name="Oliveira C."/>
            <person name="Osipova E."/>
            <person name="Leigh N.D."/>
            <person name="Simon A."/>
            <person name="Yun M.H."/>
        </authorList>
    </citation>
    <scope>NUCLEOTIDE SEQUENCE</scope>
    <source>
        <strain evidence="2">20211129_DDA</strain>
        <tissue evidence="2">Liver</tissue>
    </source>
</reference>
<accession>A0AAV7S984</accession>
<feature type="region of interest" description="Disordered" evidence="1">
    <location>
        <begin position="119"/>
        <end position="170"/>
    </location>
</feature>
<protein>
    <submittedName>
        <fullName evidence="2">Uncharacterized protein</fullName>
    </submittedName>
</protein>
<comment type="caution">
    <text evidence="2">The sequence shown here is derived from an EMBL/GenBank/DDBJ whole genome shotgun (WGS) entry which is preliminary data.</text>
</comment>
<proteinExistence type="predicted"/>
<organism evidence="2 3">
    <name type="scientific">Pleurodeles waltl</name>
    <name type="common">Iberian ribbed newt</name>
    <dbReference type="NCBI Taxonomy" id="8319"/>
    <lineage>
        <taxon>Eukaryota</taxon>
        <taxon>Metazoa</taxon>
        <taxon>Chordata</taxon>
        <taxon>Craniata</taxon>
        <taxon>Vertebrata</taxon>
        <taxon>Euteleostomi</taxon>
        <taxon>Amphibia</taxon>
        <taxon>Batrachia</taxon>
        <taxon>Caudata</taxon>
        <taxon>Salamandroidea</taxon>
        <taxon>Salamandridae</taxon>
        <taxon>Pleurodelinae</taxon>
        <taxon>Pleurodeles</taxon>
    </lineage>
</organism>
<dbReference type="EMBL" id="JANPWB010000008">
    <property type="protein sequence ID" value="KAJ1160522.1"/>
    <property type="molecule type" value="Genomic_DNA"/>
</dbReference>
<feature type="region of interest" description="Disordered" evidence="1">
    <location>
        <begin position="1"/>
        <end position="98"/>
    </location>
</feature>
<sequence length="170" mass="17426">MSLPPPGTTRSFGRAPILRAAPDLISSQRGTTGGRAPAAAPARHRKPPGRAGGSPSPPGRTRASVRRHGAAHLVSSSSIRGAPSAPRWQGSTTAARPKFLRASRCPSACSTRLRRAIEPVSAPPGASRSGRHLYPSFTGSAGPPHEGGTQALHQIAPADFSLGPRDAGES</sequence>
<dbReference type="AlphaFoldDB" id="A0AAV7S984"/>
<evidence type="ECO:0000313" key="2">
    <source>
        <dbReference type="EMBL" id="KAJ1160522.1"/>
    </source>
</evidence>
<evidence type="ECO:0000256" key="1">
    <source>
        <dbReference type="SAM" id="MobiDB-lite"/>
    </source>
</evidence>
<gene>
    <name evidence="2" type="ORF">NDU88_001024</name>
</gene>
<evidence type="ECO:0000313" key="3">
    <source>
        <dbReference type="Proteomes" id="UP001066276"/>
    </source>
</evidence>
<keyword evidence="3" id="KW-1185">Reference proteome</keyword>
<dbReference type="Proteomes" id="UP001066276">
    <property type="component" value="Chromosome 4_2"/>
</dbReference>
<name>A0AAV7S984_PLEWA</name>